<dbReference type="PROSITE" id="PS51186">
    <property type="entry name" value="GNAT"/>
    <property type="match status" value="1"/>
</dbReference>
<comment type="caution">
    <text evidence="4">The sequence shown here is derived from an EMBL/GenBank/DDBJ whole genome shotgun (WGS) entry which is preliminary data.</text>
</comment>
<accession>A0A9W6LP84</accession>
<dbReference type="EMBL" id="BSDY01000035">
    <property type="protein sequence ID" value="GLI58126.1"/>
    <property type="molecule type" value="Genomic_DNA"/>
</dbReference>
<protein>
    <submittedName>
        <fullName evidence="4">GNAT family acetyltransferase</fullName>
    </submittedName>
</protein>
<proteinExistence type="predicted"/>
<evidence type="ECO:0000256" key="1">
    <source>
        <dbReference type="ARBA" id="ARBA00022679"/>
    </source>
</evidence>
<evidence type="ECO:0000256" key="2">
    <source>
        <dbReference type="ARBA" id="ARBA00023315"/>
    </source>
</evidence>
<keyword evidence="1" id="KW-0808">Transferase</keyword>
<dbReference type="Gene3D" id="3.40.630.30">
    <property type="match status" value="1"/>
</dbReference>
<name>A0A9W6LP84_9FUSO</name>
<dbReference type="InterPro" id="IPR050832">
    <property type="entry name" value="Bact_Acetyltransf"/>
</dbReference>
<dbReference type="Proteomes" id="UP001144471">
    <property type="component" value="Unassembled WGS sequence"/>
</dbReference>
<dbReference type="RefSeq" id="WP_281837800.1">
    <property type="nucleotide sequence ID" value="NZ_BSDY01000035.1"/>
</dbReference>
<organism evidence="4 5">
    <name type="scientific">Propionigenium maris DSM 9537</name>
    <dbReference type="NCBI Taxonomy" id="1123000"/>
    <lineage>
        <taxon>Bacteria</taxon>
        <taxon>Fusobacteriati</taxon>
        <taxon>Fusobacteriota</taxon>
        <taxon>Fusobacteriia</taxon>
        <taxon>Fusobacteriales</taxon>
        <taxon>Fusobacteriaceae</taxon>
        <taxon>Propionigenium</taxon>
    </lineage>
</organism>
<sequence>MEGIRVRGIEAGDAEAVSEIICRNLIEVNSRNYTPQEINSYVEHFTPETIMRLAGERNMLVAEGTEGVVGTASLGTFGKARDNNWTVFTVFVKTDCHGRGIGRILMDEVEELAKGKGISELTVPSGITACDFYKKLGYNEVEYLEDKKIHIMRKRIL</sequence>
<dbReference type="PANTHER" id="PTHR43877:SF1">
    <property type="entry name" value="ACETYLTRANSFERASE"/>
    <property type="match status" value="1"/>
</dbReference>
<dbReference type="PANTHER" id="PTHR43877">
    <property type="entry name" value="AMINOALKYLPHOSPHONATE N-ACETYLTRANSFERASE-RELATED-RELATED"/>
    <property type="match status" value="1"/>
</dbReference>
<dbReference type="InterPro" id="IPR000182">
    <property type="entry name" value="GNAT_dom"/>
</dbReference>
<evidence type="ECO:0000313" key="5">
    <source>
        <dbReference type="Proteomes" id="UP001144471"/>
    </source>
</evidence>
<dbReference type="SUPFAM" id="SSF55729">
    <property type="entry name" value="Acyl-CoA N-acyltransferases (Nat)"/>
    <property type="match status" value="1"/>
</dbReference>
<dbReference type="AlphaFoldDB" id="A0A9W6LP84"/>
<evidence type="ECO:0000313" key="4">
    <source>
        <dbReference type="EMBL" id="GLI58126.1"/>
    </source>
</evidence>
<evidence type="ECO:0000259" key="3">
    <source>
        <dbReference type="PROSITE" id="PS51186"/>
    </source>
</evidence>
<dbReference type="GO" id="GO:0016747">
    <property type="term" value="F:acyltransferase activity, transferring groups other than amino-acyl groups"/>
    <property type="evidence" value="ECO:0007669"/>
    <property type="project" value="InterPro"/>
</dbReference>
<feature type="domain" description="N-acetyltransferase" evidence="3">
    <location>
        <begin position="4"/>
        <end position="157"/>
    </location>
</feature>
<dbReference type="InterPro" id="IPR016181">
    <property type="entry name" value="Acyl_CoA_acyltransferase"/>
</dbReference>
<keyword evidence="5" id="KW-1185">Reference proteome</keyword>
<gene>
    <name evidence="4" type="ORF">PM10SUCC1_36400</name>
</gene>
<reference evidence="4" key="1">
    <citation type="submission" date="2022-12" db="EMBL/GenBank/DDBJ databases">
        <title>Reference genome sequencing for broad-spectrum identification of bacterial and archaeal isolates by mass spectrometry.</title>
        <authorList>
            <person name="Sekiguchi Y."/>
            <person name="Tourlousse D.M."/>
        </authorList>
    </citation>
    <scope>NUCLEOTIDE SEQUENCE</scope>
    <source>
        <strain evidence="4">10succ1</strain>
    </source>
</reference>
<dbReference type="CDD" id="cd04301">
    <property type="entry name" value="NAT_SF"/>
    <property type="match status" value="1"/>
</dbReference>
<dbReference type="Pfam" id="PF13673">
    <property type="entry name" value="Acetyltransf_10"/>
    <property type="match status" value="1"/>
</dbReference>
<keyword evidence="2" id="KW-0012">Acyltransferase</keyword>